<evidence type="ECO:0000256" key="3">
    <source>
        <dbReference type="ARBA" id="ARBA00022833"/>
    </source>
</evidence>
<name>A0ABW0FEW1_9MICO</name>
<dbReference type="SUPFAM" id="SSF161219">
    <property type="entry name" value="CHY zinc finger-like"/>
    <property type="match status" value="1"/>
</dbReference>
<keyword evidence="2" id="KW-0863">Zinc-finger</keyword>
<reference evidence="6" key="1">
    <citation type="journal article" date="2019" name="Int. J. Syst. Evol. Microbiol.">
        <title>The Global Catalogue of Microorganisms (GCM) 10K type strain sequencing project: providing services to taxonomists for standard genome sequencing and annotation.</title>
        <authorList>
            <consortium name="The Broad Institute Genomics Platform"/>
            <consortium name="The Broad Institute Genome Sequencing Center for Infectious Disease"/>
            <person name="Wu L."/>
            <person name="Ma J."/>
        </authorList>
    </citation>
    <scope>NUCLEOTIDE SEQUENCE [LARGE SCALE GENOMIC DNA]</scope>
    <source>
        <strain evidence="6">CGMCC 1.16455</strain>
    </source>
</reference>
<dbReference type="InterPro" id="IPR008913">
    <property type="entry name" value="Znf_CHY"/>
</dbReference>
<proteinExistence type="predicted"/>
<organism evidence="5 6">
    <name type="scientific">Brachybacterium tyrofermentans</name>
    <dbReference type="NCBI Taxonomy" id="47848"/>
    <lineage>
        <taxon>Bacteria</taxon>
        <taxon>Bacillati</taxon>
        <taxon>Actinomycetota</taxon>
        <taxon>Actinomycetes</taxon>
        <taxon>Micrococcales</taxon>
        <taxon>Dermabacteraceae</taxon>
        <taxon>Brachybacterium</taxon>
    </lineage>
</organism>
<keyword evidence="1" id="KW-0479">Metal-binding</keyword>
<dbReference type="PROSITE" id="PS51266">
    <property type="entry name" value="ZF_CHY"/>
    <property type="match status" value="1"/>
</dbReference>
<dbReference type="PIRSF" id="PIRSF017292">
    <property type="entry name" value="UCP017292_Znf_CHY"/>
    <property type="match status" value="1"/>
</dbReference>
<evidence type="ECO:0000313" key="5">
    <source>
        <dbReference type="EMBL" id="MFC5297111.1"/>
    </source>
</evidence>
<keyword evidence="6" id="KW-1185">Reference proteome</keyword>
<sequence>MTRARPVVHGPTVDEQTRCIHYRTSLDVIAIRFACCGEYHPCHLCHEETADHSSRPWPAGSRGELAILCGVCWTEMRIDEYVAAEDCPWCGAAFNPGCALHHPMYFE</sequence>
<evidence type="ECO:0000313" key="6">
    <source>
        <dbReference type="Proteomes" id="UP001595937"/>
    </source>
</evidence>
<accession>A0ABW0FEW1</accession>
<dbReference type="Pfam" id="PF05495">
    <property type="entry name" value="zf-CHY"/>
    <property type="match status" value="1"/>
</dbReference>
<dbReference type="PANTHER" id="PTHR28082">
    <property type="entry name" value="ZINC FINGER PROTEIN"/>
    <property type="match status" value="1"/>
</dbReference>
<evidence type="ECO:0000259" key="4">
    <source>
        <dbReference type="PROSITE" id="PS51266"/>
    </source>
</evidence>
<feature type="domain" description="CHY-type" evidence="4">
    <location>
        <begin position="12"/>
        <end position="92"/>
    </location>
</feature>
<comment type="caution">
    <text evidence="5">The sequence shown here is derived from an EMBL/GenBank/DDBJ whole genome shotgun (WGS) entry which is preliminary data.</text>
</comment>
<dbReference type="PANTHER" id="PTHR28082:SF1">
    <property type="entry name" value="HELPER OF TIM PROTEIN 13"/>
    <property type="match status" value="1"/>
</dbReference>
<dbReference type="RefSeq" id="WP_343925751.1">
    <property type="nucleotide sequence ID" value="NZ_BAAAIR010000047.1"/>
</dbReference>
<evidence type="ECO:0000256" key="1">
    <source>
        <dbReference type="ARBA" id="ARBA00022723"/>
    </source>
</evidence>
<dbReference type="Proteomes" id="UP001595937">
    <property type="component" value="Unassembled WGS sequence"/>
</dbReference>
<keyword evidence="3" id="KW-0862">Zinc</keyword>
<gene>
    <name evidence="5" type="ORF">ACFPK8_06270</name>
</gene>
<dbReference type="InterPro" id="IPR037274">
    <property type="entry name" value="Znf_CHY_sf"/>
</dbReference>
<evidence type="ECO:0000256" key="2">
    <source>
        <dbReference type="ARBA" id="ARBA00022771"/>
    </source>
</evidence>
<dbReference type="InterPro" id="IPR016694">
    <property type="entry name" value="UCP017292"/>
</dbReference>
<dbReference type="GeneID" id="303298665"/>
<dbReference type="InterPro" id="IPR052604">
    <property type="entry name" value="Mito_Tim_assembly_helper"/>
</dbReference>
<dbReference type="EMBL" id="JBHSLN010000019">
    <property type="protein sequence ID" value="MFC5297111.1"/>
    <property type="molecule type" value="Genomic_DNA"/>
</dbReference>
<protein>
    <submittedName>
        <fullName evidence="5">CHY zinc finger protein</fullName>
    </submittedName>
</protein>